<proteinExistence type="predicted"/>
<evidence type="ECO:0000313" key="2">
    <source>
        <dbReference type="EMBL" id="MDO7876284.1"/>
    </source>
</evidence>
<evidence type="ECO:0008006" key="4">
    <source>
        <dbReference type="Google" id="ProtNLM"/>
    </source>
</evidence>
<accession>A0ABT9BDF1</accession>
<organism evidence="2 3">
    <name type="scientific">Hymenobacter aranciens</name>
    <dbReference type="NCBI Taxonomy" id="3063996"/>
    <lineage>
        <taxon>Bacteria</taxon>
        <taxon>Pseudomonadati</taxon>
        <taxon>Bacteroidota</taxon>
        <taxon>Cytophagia</taxon>
        <taxon>Cytophagales</taxon>
        <taxon>Hymenobacteraceae</taxon>
        <taxon>Hymenobacter</taxon>
    </lineage>
</organism>
<evidence type="ECO:0000256" key="1">
    <source>
        <dbReference type="SAM" id="SignalP"/>
    </source>
</evidence>
<feature type="signal peptide" evidence="1">
    <location>
        <begin position="1"/>
        <end position="23"/>
    </location>
</feature>
<dbReference type="EMBL" id="JAUQSY010000010">
    <property type="protein sequence ID" value="MDO7876284.1"/>
    <property type="molecule type" value="Genomic_DNA"/>
</dbReference>
<protein>
    <recommendedName>
        <fullName evidence="4">Lipoprotein</fullName>
    </recommendedName>
</protein>
<sequence length="189" mass="21006">MRRVFRFWVGLLLGSLLVASCCANDSCDCKDSRADALYFRFRIGADSLTGLDFGRSEVDTIYLLRYPLPLTLPNSGAHDSVALLPADTTRRSNLTGTTFFLNNNGPFALATGRKVNSYEYVILVGDRKRQQFRRYIVNNISLKGKFEGDGCCTCYVNSGKSATVNSATRDSTYTLTEMPGQRPIIELTK</sequence>
<keyword evidence="1" id="KW-0732">Signal</keyword>
<evidence type="ECO:0000313" key="3">
    <source>
        <dbReference type="Proteomes" id="UP001176429"/>
    </source>
</evidence>
<gene>
    <name evidence="2" type="ORF">Q5H93_16185</name>
</gene>
<dbReference type="PROSITE" id="PS51257">
    <property type="entry name" value="PROKAR_LIPOPROTEIN"/>
    <property type="match status" value="1"/>
</dbReference>
<name>A0ABT9BDF1_9BACT</name>
<keyword evidence="3" id="KW-1185">Reference proteome</keyword>
<dbReference type="RefSeq" id="WP_305007639.1">
    <property type="nucleotide sequence ID" value="NZ_JAUQSY010000010.1"/>
</dbReference>
<comment type="caution">
    <text evidence="2">The sequence shown here is derived from an EMBL/GenBank/DDBJ whole genome shotgun (WGS) entry which is preliminary data.</text>
</comment>
<feature type="chain" id="PRO_5045959445" description="Lipoprotein" evidence="1">
    <location>
        <begin position="24"/>
        <end position="189"/>
    </location>
</feature>
<dbReference type="Proteomes" id="UP001176429">
    <property type="component" value="Unassembled WGS sequence"/>
</dbReference>
<reference evidence="2" key="1">
    <citation type="submission" date="2023-07" db="EMBL/GenBank/DDBJ databases">
        <authorList>
            <person name="Kim M.K."/>
        </authorList>
    </citation>
    <scope>NUCLEOTIDE SEQUENCE</scope>
    <source>
        <strain evidence="2">ASUV-10-1</strain>
    </source>
</reference>